<dbReference type="Proteomes" id="UP000789405">
    <property type="component" value="Unassembled WGS sequence"/>
</dbReference>
<feature type="non-terminal residue" evidence="1">
    <location>
        <position position="369"/>
    </location>
</feature>
<organism evidence="1 2">
    <name type="scientific">Dentiscutata erythropus</name>
    <dbReference type="NCBI Taxonomy" id="1348616"/>
    <lineage>
        <taxon>Eukaryota</taxon>
        <taxon>Fungi</taxon>
        <taxon>Fungi incertae sedis</taxon>
        <taxon>Mucoromycota</taxon>
        <taxon>Glomeromycotina</taxon>
        <taxon>Glomeromycetes</taxon>
        <taxon>Diversisporales</taxon>
        <taxon>Gigasporaceae</taxon>
        <taxon>Dentiscutata</taxon>
    </lineage>
</organism>
<comment type="caution">
    <text evidence="1">The sequence shown here is derived from an EMBL/GenBank/DDBJ whole genome shotgun (WGS) entry which is preliminary data.</text>
</comment>
<name>A0A9N9AB00_9GLOM</name>
<gene>
    <name evidence="1" type="ORF">DERYTH_LOCUS3936</name>
</gene>
<keyword evidence="2" id="KW-1185">Reference proteome</keyword>
<sequence>GVYVDCDYETSQYVASKRSKNTNDYMFEENKLQIVEFVCDSNDTDLCGKARNAFEIAGLIITKAFIFHIPVLVNVSFTNFCKTLNVCGDEAPIGGAKSARHILMRDDDGIDRLYPQALVKQYKLQPHPQFAPYDIKADFNSAASWWFKSDGKPIQGQQKDLVEIILHEYFHGLGFKSNWDDWTDPQTSLQALSPLPLFRLDSQNSSSLIFDGFKESAFDKYLILRSSGQNISEFNTQLNFFAGGPGAKFQNKTNFENQFYNSTQYNQIAKPMFINAQTAKSLGFLPHNKKTKKKAVILETSLIPYSRGSSISHVDLKTYENTSDFLMKYSINLLDTLDGDVAKGGNFSGGPIGPLLRSIMETLGPTLIT</sequence>
<accession>A0A9N9AB00</accession>
<evidence type="ECO:0000313" key="2">
    <source>
        <dbReference type="Proteomes" id="UP000789405"/>
    </source>
</evidence>
<dbReference type="AlphaFoldDB" id="A0A9N9AB00"/>
<dbReference type="OrthoDB" id="73465at2759"/>
<evidence type="ECO:0000313" key="1">
    <source>
        <dbReference type="EMBL" id="CAG8522373.1"/>
    </source>
</evidence>
<protein>
    <submittedName>
        <fullName evidence="1">9229_t:CDS:1</fullName>
    </submittedName>
</protein>
<dbReference type="EMBL" id="CAJVPY010001447">
    <property type="protein sequence ID" value="CAG8522373.1"/>
    <property type="molecule type" value="Genomic_DNA"/>
</dbReference>
<reference evidence="1" key="1">
    <citation type="submission" date="2021-06" db="EMBL/GenBank/DDBJ databases">
        <authorList>
            <person name="Kallberg Y."/>
            <person name="Tangrot J."/>
            <person name="Rosling A."/>
        </authorList>
    </citation>
    <scope>NUCLEOTIDE SEQUENCE</scope>
    <source>
        <strain evidence="1">MA453B</strain>
    </source>
</reference>
<proteinExistence type="predicted"/>